<evidence type="ECO:0000313" key="1">
    <source>
        <dbReference type="EMBL" id="HIS64977.1"/>
    </source>
</evidence>
<dbReference type="InterPro" id="IPR010064">
    <property type="entry name" value="HK97-gp10_tail"/>
</dbReference>
<reference evidence="1" key="1">
    <citation type="submission" date="2020-10" db="EMBL/GenBank/DDBJ databases">
        <authorList>
            <person name="Gilroy R."/>
        </authorList>
    </citation>
    <scope>NUCLEOTIDE SEQUENCE</scope>
    <source>
        <strain evidence="1">ChiBcec16-1751</strain>
    </source>
</reference>
<dbReference type="EMBL" id="DVJJ01000094">
    <property type="protein sequence ID" value="HIS64977.1"/>
    <property type="molecule type" value="Genomic_DNA"/>
</dbReference>
<protein>
    <submittedName>
        <fullName evidence="1">HK97 gp10 family phage protein</fullName>
    </submittedName>
</protein>
<reference evidence="1" key="2">
    <citation type="journal article" date="2021" name="PeerJ">
        <title>Extensive microbial diversity within the chicken gut microbiome revealed by metagenomics and culture.</title>
        <authorList>
            <person name="Gilroy R."/>
            <person name="Ravi A."/>
            <person name="Getino M."/>
            <person name="Pursley I."/>
            <person name="Horton D.L."/>
            <person name="Alikhan N.F."/>
            <person name="Baker D."/>
            <person name="Gharbi K."/>
            <person name="Hall N."/>
            <person name="Watson M."/>
            <person name="Adriaenssens E.M."/>
            <person name="Foster-Nyarko E."/>
            <person name="Jarju S."/>
            <person name="Secka A."/>
            <person name="Antonio M."/>
            <person name="Oren A."/>
            <person name="Chaudhuri R.R."/>
            <person name="La Ragione R."/>
            <person name="Hildebrand F."/>
            <person name="Pallen M.J."/>
        </authorList>
    </citation>
    <scope>NUCLEOTIDE SEQUENCE</scope>
    <source>
        <strain evidence="1">ChiBcec16-1751</strain>
    </source>
</reference>
<proteinExistence type="predicted"/>
<accession>A0A9D1F9J1</accession>
<dbReference type="Proteomes" id="UP000886741">
    <property type="component" value="Unassembled WGS sequence"/>
</dbReference>
<comment type="caution">
    <text evidence="1">The sequence shown here is derived from an EMBL/GenBank/DDBJ whole genome shotgun (WGS) entry which is preliminary data.</text>
</comment>
<sequence>MATIRFSGIDAYMERLQRLEQDSEEILKRAVYDGAAIVADEVRQRLHAVLSPDATGQLESSLGISKIQNDQGYVNARIGFDGYDSKGVPNQLKANVLESGSTRQPKRPFMRPAVNAARRPAEAKMEQVVEQEIETLMR</sequence>
<dbReference type="NCBIfam" id="TIGR01725">
    <property type="entry name" value="phge_HK97_gp10"/>
    <property type="match status" value="1"/>
</dbReference>
<name>A0A9D1F9J1_9FIRM</name>
<gene>
    <name evidence="1" type="ORF">IAA83_06365</name>
</gene>
<dbReference type="Pfam" id="PF04883">
    <property type="entry name" value="HK97-gp10_like"/>
    <property type="match status" value="1"/>
</dbReference>
<dbReference type="AlphaFoldDB" id="A0A9D1F9J1"/>
<evidence type="ECO:0000313" key="2">
    <source>
        <dbReference type="Proteomes" id="UP000886741"/>
    </source>
</evidence>
<organism evidence="1 2">
    <name type="scientific">Candidatus Avoscillospira avistercoris</name>
    <dbReference type="NCBI Taxonomy" id="2840707"/>
    <lineage>
        <taxon>Bacteria</taxon>
        <taxon>Bacillati</taxon>
        <taxon>Bacillota</taxon>
        <taxon>Clostridia</taxon>
        <taxon>Eubacteriales</taxon>
        <taxon>Oscillospiraceae</taxon>
        <taxon>Oscillospiraceae incertae sedis</taxon>
        <taxon>Candidatus Avoscillospira</taxon>
    </lineage>
</organism>